<dbReference type="EMBL" id="MFVL01000001">
    <property type="protein sequence ID" value="OGJ02325.1"/>
    <property type="molecule type" value="Genomic_DNA"/>
</dbReference>
<dbReference type="InterPro" id="IPR037185">
    <property type="entry name" value="EmrE-like"/>
</dbReference>
<evidence type="ECO:0000256" key="5">
    <source>
        <dbReference type="SAM" id="Phobius"/>
    </source>
</evidence>
<evidence type="ECO:0000259" key="6">
    <source>
        <dbReference type="Pfam" id="PF00892"/>
    </source>
</evidence>
<dbReference type="PANTHER" id="PTHR22911:SF6">
    <property type="entry name" value="SOLUTE CARRIER FAMILY 35 MEMBER G1"/>
    <property type="match status" value="1"/>
</dbReference>
<dbReference type="SUPFAM" id="SSF103481">
    <property type="entry name" value="Multidrug resistance efflux transporter EmrE"/>
    <property type="match status" value="1"/>
</dbReference>
<comment type="caution">
    <text evidence="7">The sequence shown here is derived from an EMBL/GenBank/DDBJ whole genome shotgun (WGS) entry which is preliminary data.</text>
</comment>
<feature type="domain" description="EamA" evidence="6">
    <location>
        <begin position="4"/>
        <end position="140"/>
    </location>
</feature>
<sequence length="309" mass="34668">MNWFFIALGAPFLYSVVTHLDKYLIHRFKKDKTEERGVGGLILYSALFGLFVSFCIFLFLGTNVAIPLSDIGIMFLVGFSGVTATILYLHAMEKDEASIVAPLFQMIPVFGLILEYFILNIIPSNIQIVGSFIIVIAGIVLATEYEGFKIRRIKSSIIFFMLGSSLFFALVSILFKYVTSNLENFWVSSFWEYLSWGVIGIILFFVIPVYRKDFINSLKRDGILLFGINIAGESITTVANSLKNFAALLVPVTLVYSVEALQPIFVFAFGILITLFLPKMSQEDISRKALLMKGIPIIFMIVGTILILH</sequence>
<evidence type="ECO:0000256" key="4">
    <source>
        <dbReference type="ARBA" id="ARBA00023136"/>
    </source>
</evidence>
<gene>
    <name evidence="7" type="ORF">A3I23_02920</name>
</gene>
<organism evidence="7 8">
    <name type="scientific">Candidatus Nomurabacteria bacterium RIFCSPLOWO2_02_FULL_40_67</name>
    <dbReference type="NCBI Taxonomy" id="1801787"/>
    <lineage>
        <taxon>Bacteria</taxon>
        <taxon>Candidatus Nomuraibacteriota</taxon>
    </lineage>
</organism>
<feature type="transmembrane region" description="Helical" evidence="5">
    <location>
        <begin position="222"/>
        <end position="240"/>
    </location>
</feature>
<dbReference type="GO" id="GO:0016020">
    <property type="term" value="C:membrane"/>
    <property type="evidence" value="ECO:0007669"/>
    <property type="project" value="UniProtKB-SubCell"/>
</dbReference>
<evidence type="ECO:0000256" key="1">
    <source>
        <dbReference type="ARBA" id="ARBA00004141"/>
    </source>
</evidence>
<keyword evidence="2 5" id="KW-0812">Transmembrane</keyword>
<evidence type="ECO:0000256" key="3">
    <source>
        <dbReference type="ARBA" id="ARBA00022989"/>
    </source>
</evidence>
<feature type="transmembrane region" description="Helical" evidence="5">
    <location>
        <begin position="6"/>
        <end position="25"/>
    </location>
</feature>
<accession>A0A1F6Y7L3</accession>
<dbReference type="InterPro" id="IPR000620">
    <property type="entry name" value="EamA_dom"/>
</dbReference>
<evidence type="ECO:0000313" key="8">
    <source>
        <dbReference type="Proteomes" id="UP000177693"/>
    </source>
</evidence>
<feature type="transmembrane region" description="Helical" evidence="5">
    <location>
        <begin position="190"/>
        <end position="210"/>
    </location>
</feature>
<feature type="transmembrane region" description="Helical" evidence="5">
    <location>
        <begin position="290"/>
        <end position="308"/>
    </location>
</feature>
<feature type="transmembrane region" description="Helical" evidence="5">
    <location>
        <begin position="71"/>
        <end position="91"/>
    </location>
</feature>
<feature type="transmembrane region" description="Helical" evidence="5">
    <location>
        <begin position="157"/>
        <end position="178"/>
    </location>
</feature>
<dbReference type="AlphaFoldDB" id="A0A1F6Y7L3"/>
<feature type="transmembrane region" description="Helical" evidence="5">
    <location>
        <begin position="260"/>
        <end position="278"/>
    </location>
</feature>
<comment type="subcellular location">
    <subcellularLocation>
        <location evidence="1">Membrane</location>
        <topology evidence="1">Multi-pass membrane protein</topology>
    </subcellularLocation>
</comment>
<evidence type="ECO:0000313" key="7">
    <source>
        <dbReference type="EMBL" id="OGJ02325.1"/>
    </source>
</evidence>
<keyword evidence="3 5" id="KW-1133">Transmembrane helix</keyword>
<keyword evidence="4 5" id="KW-0472">Membrane</keyword>
<dbReference type="Proteomes" id="UP000177693">
    <property type="component" value="Unassembled WGS sequence"/>
</dbReference>
<evidence type="ECO:0000256" key="2">
    <source>
        <dbReference type="ARBA" id="ARBA00022692"/>
    </source>
</evidence>
<feature type="transmembrane region" description="Helical" evidence="5">
    <location>
        <begin position="103"/>
        <end position="122"/>
    </location>
</feature>
<feature type="transmembrane region" description="Helical" evidence="5">
    <location>
        <begin position="128"/>
        <end position="145"/>
    </location>
</feature>
<dbReference type="Pfam" id="PF00892">
    <property type="entry name" value="EamA"/>
    <property type="match status" value="1"/>
</dbReference>
<dbReference type="PANTHER" id="PTHR22911">
    <property type="entry name" value="ACYL-MALONYL CONDENSING ENZYME-RELATED"/>
    <property type="match status" value="1"/>
</dbReference>
<feature type="transmembrane region" description="Helical" evidence="5">
    <location>
        <begin position="37"/>
        <end position="59"/>
    </location>
</feature>
<protein>
    <recommendedName>
        <fullName evidence="6">EamA domain-containing protein</fullName>
    </recommendedName>
</protein>
<proteinExistence type="predicted"/>
<name>A0A1F6Y7L3_9BACT</name>
<reference evidence="7 8" key="1">
    <citation type="journal article" date="2016" name="Nat. Commun.">
        <title>Thousands of microbial genomes shed light on interconnected biogeochemical processes in an aquifer system.</title>
        <authorList>
            <person name="Anantharaman K."/>
            <person name="Brown C.T."/>
            <person name="Hug L.A."/>
            <person name="Sharon I."/>
            <person name="Castelle C.J."/>
            <person name="Probst A.J."/>
            <person name="Thomas B.C."/>
            <person name="Singh A."/>
            <person name="Wilkins M.J."/>
            <person name="Karaoz U."/>
            <person name="Brodie E.L."/>
            <person name="Williams K.H."/>
            <person name="Hubbard S.S."/>
            <person name="Banfield J.F."/>
        </authorList>
    </citation>
    <scope>NUCLEOTIDE SEQUENCE [LARGE SCALE GENOMIC DNA]</scope>
</reference>